<dbReference type="PROSITE" id="PS50928">
    <property type="entry name" value="ABC_TM1"/>
    <property type="match status" value="1"/>
</dbReference>
<keyword evidence="4 7" id="KW-0812">Transmembrane</keyword>
<dbReference type="GO" id="GO:0055085">
    <property type="term" value="P:transmembrane transport"/>
    <property type="evidence" value="ECO:0007669"/>
    <property type="project" value="InterPro"/>
</dbReference>
<sequence length="335" mass="34748">MAAHPTAAPPARTAASGADRRPAPELAPGPGPDGVARITRPPSEPASNPSPKATAGNALAAEAVAEKSRSAVGALAVRVLRKALVPLVSAGLALGAWYLVSLVLLSPQRRFLLPPPHRVLTESLADPAKLEVMLRALAVTARIAVTGLALAAVIGVAVGVIMSQAKVVERVVYPYAVVLQAIPVLAVVPLIGLWFGYGPTARTIVCVLIAVHPIIAMTLFGIQSVDANLRELFALGRSNRLRRLVSLELPAALPSIMASLRTAAGLAVTGAVIGDMFFAKGQPGIGTLLDTYRARLQSEDLLAALVLAALFGVTVFALFTAAQRLTVGRWHASGR</sequence>
<evidence type="ECO:0000259" key="9">
    <source>
        <dbReference type="PROSITE" id="PS50928"/>
    </source>
</evidence>
<keyword evidence="2 7" id="KW-0813">Transport</keyword>
<evidence type="ECO:0000256" key="7">
    <source>
        <dbReference type="RuleBase" id="RU363032"/>
    </source>
</evidence>
<feature type="transmembrane region" description="Helical" evidence="7">
    <location>
        <begin position="201"/>
        <end position="222"/>
    </location>
</feature>
<dbReference type="InterPro" id="IPR000515">
    <property type="entry name" value="MetI-like"/>
</dbReference>
<feature type="transmembrane region" description="Helical" evidence="7">
    <location>
        <begin position="301"/>
        <end position="322"/>
    </location>
</feature>
<comment type="caution">
    <text evidence="10">The sequence shown here is derived from an EMBL/GenBank/DDBJ whole genome shotgun (WGS) entry which is preliminary data.</text>
</comment>
<feature type="transmembrane region" description="Helical" evidence="7">
    <location>
        <begin position="84"/>
        <end position="105"/>
    </location>
</feature>
<feature type="transmembrane region" description="Helical" evidence="7">
    <location>
        <begin position="139"/>
        <end position="161"/>
    </location>
</feature>
<keyword evidence="6 7" id="KW-0472">Membrane</keyword>
<evidence type="ECO:0000313" key="10">
    <source>
        <dbReference type="EMBL" id="MVU84013.1"/>
    </source>
</evidence>
<dbReference type="PANTHER" id="PTHR30151">
    <property type="entry name" value="ALKANE SULFONATE ABC TRANSPORTER-RELATED, MEMBRANE SUBUNIT"/>
    <property type="match status" value="1"/>
</dbReference>
<reference evidence="10 11" key="1">
    <citation type="submission" date="2019-12" db="EMBL/GenBank/DDBJ databases">
        <title>Nocardia sp. nov. ET3-3 isolated from soil.</title>
        <authorList>
            <person name="Kanchanasin P."/>
            <person name="Tanasupawat S."/>
            <person name="Yuki M."/>
            <person name="Kudo T."/>
        </authorList>
    </citation>
    <scope>NUCLEOTIDE SEQUENCE [LARGE SCALE GENOMIC DNA]</scope>
    <source>
        <strain evidence="10 11">ET3-3</strain>
    </source>
</reference>
<feature type="region of interest" description="Disordered" evidence="8">
    <location>
        <begin position="1"/>
        <end position="55"/>
    </location>
</feature>
<evidence type="ECO:0000256" key="6">
    <source>
        <dbReference type="ARBA" id="ARBA00023136"/>
    </source>
</evidence>
<protein>
    <submittedName>
        <fullName evidence="10">ABC transporter permease subunit</fullName>
    </submittedName>
</protein>
<name>A0A7K1VBJ1_9NOCA</name>
<dbReference type="InterPro" id="IPR035906">
    <property type="entry name" value="MetI-like_sf"/>
</dbReference>
<feature type="compositionally biased region" description="Low complexity" evidence="8">
    <location>
        <begin position="1"/>
        <end position="15"/>
    </location>
</feature>
<dbReference type="Gene3D" id="1.10.3720.10">
    <property type="entry name" value="MetI-like"/>
    <property type="match status" value="1"/>
</dbReference>
<organism evidence="10 11">
    <name type="scientific">Nocardia terrae</name>
    <dbReference type="NCBI Taxonomy" id="2675851"/>
    <lineage>
        <taxon>Bacteria</taxon>
        <taxon>Bacillati</taxon>
        <taxon>Actinomycetota</taxon>
        <taxon>Actinomycetes</taxon>
        <taxon>Mycobacteriales</taxon>
        <taxon>Nocardiaceae</taxon>
        <taxon>Nocardia</taxon>
    </lineage>
</organism>
<dbReference type="GO" id="GO:0005886">
    <property type="term" value="C:plasma membrane"/>
    <property type="evidence" value="ECO:0007669"/>
    <property type="project" value="UniProtKB-SubCell"/>
</dbReference>
<feature type="domain" description="ABC transmembrane type-1" evidence="9">
    <location>
        <begin position="137"/>
        <end position="320"/>
    </location>
</feature>
<comment type="subcellular location">
    <subcellularLocation>
        <location evidence="1 7">Cell membrane</location>
        <topology evidence="1 7">Multi-pass membrane protein</topology>
    </subcellularLocation>
</comment>
<proteinExistence type="inferred from homology"/>
<evidence type="ECO:0000256" key="5">
    <source>
        <dbReference type="ARBA" id="ARBA00022989"/>
    </source>
</evidence>
<keyword evidence="5 7" id="KW-1133">Transmembrane helix</keyword>
<dbReference type="RefSeq" id="WP_157393590.1">
    <property type="nucleotide sequence ID" value="NZ_WRPP01000017.1"/>
</dbReference>
<keyword evidence="11" id="KW-1185">Reference proteome</keyword>
<gene>
    <name evidence="10" type="ORF">GPX89_43145</name>
</gene>
<evidence type="ECO:0000256" key="2">
    <source>
        <dbReference type="ARBA" id="ARBA00022448"/>
    </source>
</evidence>
<dbReference type="Pfam" id="PF00528">
    <property type="entry name" value="BPD_transp_1"/>
    <property type="match status" value="1"/>
</dbReference>
<evidence type="ECO:0000256" key="8">
    <source>
        <dbReference type="SAM" id="MobiDB-lite"/>
    </source>
</evidence>
<dbReference type="CDD" id="cd06261">
    <property type="entry name" value="TM_PBP2"/>
    <property type="match status" value="1"/>
</dbReference>
<dbReference type="Proteomes" id="UP000466794">
    <property type="component" value="Unassembled WGS sequence"/>
</dbReference>
<dbReference type="EMBL" id="WRPP01000017">
    <property type="protein sequence ID" value="MVU84013.1"/>
    <property type="molecule type" value="Genomic_DNA"/>
</dbReference>
<evidence type="ECO:0000256" key="4">
    <source>
        <dbReference type="ARBA" id="ARBA00022692"/>
    </source>
</evidence>
<dbReference type="AlphaFoldDB" id="A0A7K1VBJ1"/>
<comment type="similarity">
    <text evidence="7">Belongs to the binding-protein-dependent transport system permease family.</text>
</comment>
<evidence type="ECO:0000313" key="11">
    <source>
        <dbReference type="Proteomes" id="UP000466794"/>
    </source>
</evidence>
<keyword evidence="3" id="KW-1003">Cell membrane</keyword>
<evidence type="ECO:0000256" key="3">
    <source>
        <dbReference type="ARBA" id="ARBA00022475"/>
    </source>
</evidence>
<dbReference type="SUPFAM" id="SSF161098">
    <property type="entry name" value="MetI-like"/>
    <property type="match status" value="1"/>
</dbReference>
<feature type="transmembrane region" description="Helical" evidence="7">
    <location>
        <begin position="173"/>
        <end position="195"/>
    </location>
</feature>
<evidence type="ECO:0000256" key="1">
    <source>
        <dbReference type="ARBA" id="ARBA00004651"/>
    </source>
</evidence>
<accession>A0A7K1VBJ1</accession>
<dbReference type="PANTHER" id="PTHR30151:SF41">
    <property type="entry name" value="ABC TRANSPORTER PERMEASE PROTEIN"/>
    <property type="match status" value="1"/>
</dbReference>